<dbReference type="PANTHER" id="PTHR33570:SF2">
    <property type="entry name" value="CARBOXYMUCONOLACTONE DECARBOXYLASE-LIKE DOMAIN-CONTAINING PROTEIN"/>
    <property type="match status" value="1"/>
</dbReference>
<dbReference type="InterPro" id="IPR052512">
    <property type="entry name" value="4CMD/NDH-1_regulator"/>
</dbReference>
<dbReference type="EMBL" id="JACLAG010000001">
    <property type="protein sequence ID" value="MBC2619531.1"/>
    <property type="molecule type" value="Genomic_DNA"/>
</dbReference>
<dbReference type="RefSeq" id="WP_085048131.1">
    <property type="nucleotide sequence ID" value="NZ_CP101080.1"/>
</dbReference>
<organism evidence="2 3">
    <name type="scientific">Citrobacter cronae</name>
    <dbReference type="NCBI Taxonomy" id="1748967"/>
    <lineage>
        <taxon>Bacteria</taxon>
        <taxon>Pseudomonadati</taxon>
        <taxon>Pseudomonadota</taxon>
        <taxon>Gammaproteobacteria</taxon>
        <taxon>Enterobacterales</taxon>
        <taxon>Enterobacteriaceae</taxon>
        <taxon>Citrobacter</taxon>
        <taxon>Citrobacter freundii complex</taxon>
    </lineage>
</organism>
<evidence type="ECO:0000313" key="3">
    <source>
        <dbReference type="Proteomes" id="UP000548504"/>
    </source>
</evidence>
<sequence>MQHHLDARQQAIIPIAAFTATGQSEKLDAALNAGLDAGLTLNEAKEILQQLYAYCGFPRSLNGLACLMSVVKNRRERGITDPEGNPATPPTEGWDSFLAGSCTQTQLVGHPVSGPLFDFAPAIDVWLKAHLFGDIFQRDVLNWKMRELATISALAALGGVDSQLKSHFAICLNIGITTDQLIEFIAILEQHCGSEIATNARAVVDECRG</sequence>
<reference evidence="2 3" key="1">
    <citation type="submission" date="2020-08" db="EMBL/GenBank/DDBJ databases">
        <title>Emergence and comparative genomics analysis of Citrobacter in Fennec fox imported from North Africa to China.</title>
        <authorList>
            <person name="Zheng B."/>
        </authorList>
    </citation>
    <scope>NUCLEOTIDE SEQUENCE [LARGE SCALE GENOMIC DNA]</scope>
    <source>
        <strain evidence="2 3">FF141</strain>
    </source>
</reference>
<dbReference type="AlphaFoldDB" id="A0A7X1EGP8"/>
<gene>
    <name evidence="2" type="ORF">H7I73_07740</name>
</gene>
<dbReference type="InterPro" id="IPR003779">
    <property type="entry name" value="CMD-like"/>
</dbReference>
<comment type="caution">
    <text evidence="2">The sequence shown here is derived from an EMBL/GenBank/DDBJ whole genome shotgun (WGS) entry which is preliminary data.</text>
</comment>
<dbReference type="GO" id="GO:0051920">
    <property type="term" value="F:peroxiredoxin activity"/>
    <property type="evidence" value="ECO:0007669"/>
    <property type="project" value="InterPro"/>
</dbReference>
<dbReference type="SUPFAM" id="SSF69118">
    <property type="entry name" value="AhpD-like"/>
    <property type="match status" value="1"/>
</dbReference>
<dbReference type="InterPro" id="IPR029032">
    <property type="entry name" value="AhpD-like"/>
</dbReference>
<name>A0A7X1EGP8_9ENTR</name>
<evidence type="ECO:0000313" key="2">
    <source>
        <dbReference type="EMBL" id="MBC2619531.1"/>
    </source>
</evidence>
<feature type="domain" description="Carboxymuconolactone decarboxylase-like" evidence="1">
    <location>
        <begin position="4"/>
        <end position="66"/>
    </location>
</feature>
<dbReference type="Proteomes" id="UP000548504">
    <property type="component" value="Unassembled WGS sequence"/>
</dbReference>
<protein>
    <submittedName>
        <fullName evidence="2">Carboxymuconolactone decarboxylase family protein</fullName>
    </submittedName>
</protein>
<dbReference type="Pfam" id="PF02627">
    <property type="entry name" value="CMD"/>
    <property type="match status" value="2"/>
</dbReference>
<dbReference type="Gene3D" id="1.20.1290.10">
    <property type="entry name" value="AhpD-like"/>
    <property type="match status" value="1"/>
</dbReference>
<dbReference type="PANTHER" id="PTHR33570">
    <property type="entry name" value="4-CARBOXYMUCONOLACTONE DECARBOXYLASE FAMILY PROTEIN"/>
    <property type="match status" value="1"/>
</dbReference>
<proteinExistence type="predicted"/>
<evidence type="ECO:0000259" key="1">
    <source>
        <dbReference type="Pfam" id="PF02627"/>
    </source>
</evidence>
<accession>A0A7X1EGP8</accession>
<feature type="domain" description="Carboxymuconolactone decarboxylase-like" evidence="1">
    <location>
        <begin position="126"/>
        <end position="206"/>
    </location>
</feature>